<reference evidence="3" key="1">
    <citation type="submission" date="2023-06" db="EMBL/GenBank/DDBJ databases">
        <authorList>
            <person name="Delattre M."/>
        </authorList>
    </citation>
    <scope>NUCLEOTIDE SEQUENCE</scope>
    <source>
        <strain evidence="3">AF72</strain>
    </source>
</reference>
<evidence type="ECO:0000313" key="3">
    <source>
        <dbReference type="EMBL" id="CAJ0585917.1"/>
    </source>
</evidence>
<dbReference type="Proteomes" id="UP001177023">
    <property type="component" value="Unassembled WGS sequence"/>
</dbReference>
<gene>
    <name evidence="3" type="ORF">MSPICULIGERA_LOCUS23927</name>
</gene>
<proteinExistence type="predicted"/>
<organism evidence="3 4">
    <name type="scientific">Mesorhabditis spiculigera</name>
    <dbReference type="NCBI Taxonomy" id="96644"/>
    <lineage>
        <taxon>Eukaryota</taxon>
        <taxon>Metazoa</taxon>
        <taxon>Ecdysozoa</taxon>
        <taxon>Nematoda</taxon>
        <taxon>Chromadorea</taxon>
        <taxon>Rhabditida</taxon>
        <taxon>Rhabditina</taxon>
        <taxon>Rhabditomorpha</taxon>
        <taxon>Rhabditoidea</taxon>
        <taxon>Rhabditidae</taxon>
        <taxon>Mesorhabditinae</taxon>
        <taxon>Mesorhabditis</taxon>
    </lineage>
</organism>
<keyword evidence="4" id="KW-1185">Reference proteome</keyword>
<sequence>MRLLVLAALLTLASAGWFDFITEPVKKVNVELVASTLDLQGAEWIHEEAVLPVWGAAQDAAEWVEKEAVPTTLDVLDEAGDISKKIGEKAEMLVDKTIEKGTDAVARLANPVRLCRDDSSSDNKVVEDGKRESRVTGLH</sequence>
<keyword evidence="2" id="KW-0732">Signal</keyword>
<feature type="signal peptide" evidence="2">
    <location>
        <begin position="1"/>
        <end position="15"/>
    </location>
</feature>
<feature type="region of interest" description="Disordered" evidence="1">
    <location>
        <begin position="117"/>
        <end position="139"/>
    </location>
</feature>
<protein>
    <submittedName>
        <fullName evidence="3">Uncharacterized protein</fullName>
    </submittedName>
</protein>
<feature type="non-terminal residue" evidence="3">
    <location>
        <position position="139"/>
    </location>
</feature>
<accession>A0AA36DEU5</accession>
<evidence type="ECO:0000313" key="4">
    <source>
        <dbReference type="Proteomes" id="UP001177023"/>
    </source>
</evidence>
<evidence type="ECO:0000256" key="2">
    <source>
        <dbReference type="SAM" id="SignalP"/>
    </source>
</evidence>
<dbReference type="EMBL" id="CATQJA010002706">
    <property type="protein sequence ID" value="CAJ0585917.1"/>
    <property type="molecule type" value="Genomic_DNA"/>
</dbReference>
<comment type="caution">
    <text evidence="3">The sequence shown here is derived from an EMBL/GenBank/DDBJ whole genome shotgun (WGS) entry which is preliminary data.</text>
</comment>
<feature type="chain" id="PRO_5041273411" evidence="2">
    <location>
        <begin position="16"/>
        <end position="139"/>
    </location>
</feature>
<evidence type="ECO:0000256" key="1">
    <source>
        <dbReference type="SAM" id="MobiDB-lite"/>
    </source>
</evidence>
<name>A0AA36DEU5_9BILA</name>
<dbReference type="AlphaFoldDB" id="A0AA36DEU5"/>